<dbReference type="EMBL" id="REFI01000007">
    <property type="protein sequence ID" value="RMA78487.1"/>
    <property type="molecule type" value="Genomic_DNA"/>
</dbReference>
<comment type="caution">
    <text evidence="3">The sequence shown here is derived from an EMBL/GenBank/DDBJ whole genome shotgun (WGS) entry which is preliminary data.</text>
</comment>
<keyword evidence="2" id="KW-0472">Membrane</keyword>
<evidence type="ECO:0000256" key="2">
    <source>
        <dbReference type="SAM" id="Phobius"/>
    </source>
</evidence>
<feature type="region of interest" description="Disordered" evidence="1">
    <location>
        <begin position="1"/>
        <end position="35"/>
    </location>
</feature>
<evidence type="ECO:0000256" key="1">
    <source>
        <dbReference type="SAM" id="MobiDB-lite"/>
    </source>
</evidence>
<evidence type="ECO:0000313" key="4">
    <source>
        <dbReference type="Proteomes" id="UP000267246"/>
    </source>
</evidence>
<gene>
    <name evidence="3" type="ORF">JN00_0317</name>
</gene>
<keyword evidence="2" id="KW-0812">Transmembrane</keyword>
<proteinExistence type="predicted"/>
<name>A0A3M0A1I6_9BACT</name>
<dbReference type="AlphaFoldDB" id="A0A3M0A1I6"/>
<accession>A0A3M0A1I6</accession>
<protein>
    <submittedName>
        <fullName evidence="3">Uncharacterized protein</fullName>
    </submittedName>
</protein>
<keyword evidence="4" id="KW-1185">Reference proteome</keyword>
<feature type="compositionally biased region" description="Low complexity" evidence="1">
    <location>
        <begin position="20"/>
        <end position="34"/>
    </location>
</feature>
<keyword evidence="2" id="KW-1133">Transmembrane helix</keyword>
<feature type="compositionally biased region" description="Basic and acidic residues" evidence="1">
    <location>
        <begin position="1"/>
        <end position="18"/>
    </location>
</feature>
<evidence type="ECO:0000313" key="3">
    <source>
        <dbReference type="EMBL" id="RMA78487.1"/>
    </source>
</evidence>
<organism evidence="3 4">
    <name type="scientific">Metamycoplasma subdolum</name>
    <dbReference type="NCBI Taxonomy" id="92407"/>
    <lineage>
        <taxon>Bacteria</taxon>
        <taxon>Bacillati</taxon>
        <taxon>Mycoplasmatota</taxon>
        <taxon>Mycoplasmoidales</taxon>
        <taxon>Metamycoplasmataceae</taxon>
        <taxon>Metamycoplasma</taxon>
    </lineage>
</organism>
<reference evidence="3 4" key="1">
    <citation type="submission" date="2018-10" db="EMBL/GenBank/DDBJ databases">
        <title>Genomic Encyclopedia of Archaeal and Bacterial Type Strains, Phase II (KMG-II): from individual species to whole genera.</title>
        <authorList>
            <person name="Goeker M."/>
        </authorList>
    </citation>
    <scope>NUCLEOTIDE SEQUENCE [LARGE SCALE GENOMIC DNA]</scope>
    <source>
        <strain evidence="3 4">ATCC 29870</strain>
    </source>
</reference>
<dbReference type="Proteomes" id="UP000267246">
    <property type="component" value="Unassembled WGS sequence"/>
</dbReference>
<sequence>MEEKKLAKAKKPASEKKATTKAAKPVAKPAATKKTITVKDLNKKADKVKKSSTAKKAPAEKLSKYYISEKVDRKANEVTFSFKKANVKVSRKFDDFLEAVNEFIRVAESSTGKSRVWFHRDGAYRGSVDITKAKIIVERLTTTKIEKAKVIEYIETENLVDKTEPKVVKKVIEEPKVEVTPVVTQEVDLNKEALKAQLSVEQADAKYTKDIKASEVITSLSGYEVIVEKVVPNKDELEIYYYIQKGDARSATTIRTLKGFKKDAVVVLKPEIIEVTQPILVTTTLPEEEIKSQEATKSEVTVEEKKEEGTVTKKAVDPLWWFWLLIAIFAVILVINIVLLSLTVAGKL</sequence>
<feature type="transmembrane region" description="Helical" evidence="2">
    <location>
        <begin position="320"/>
        <end position="345"/>
    </location>
</feature>